<dbReference type="PANTHER" id="PTHR43861">
    <property type="entry name" value="TRANS-ACONITATE 2-METHYLTRANSFERASE-RELATED"/>
    <property type="match status" value="1"/>
</dbReference>
<evidence type="ECO:0000259" key="2">
    <source>
        <dbReference type="Pfam" id="PF13649"/>
    </source>
</evidence>
<sequence length="208" mass="23333">MDTAAQRELWNERYSRYDSFYGYRPNDFLVQAEVMLRRGGRVLVVGDGEGRNGTWLAQKGHQVTSVELSPKGVEKALGLAREREVSIDAQVGDLAEWVHSDAAQGPWDAIVWIFVHLEPQLRRQVAEGFQSRLAPRGKLLMEVFTPAQLQLGAGGPEDDEVMVTRSEVQDDWSALDLDVRIVERRIFEGRGHQGLASVLQVLGQPKRA</sequence>
<keyword evidence="4" id="KW-1185">Reference proteome</keyword>
<reference evidence="4" key="1">
    <citation type="journal article" date="2019" name="Int. J. Syst. Evol. Microbiol.">
        <title>The Global Catalogue of Microorganisms (GCM) 10K type strain sequencing project: providing services to taxonomists for standard genome sequencing and annotation.</title>
        <authorList>
            <consortium name="The Broad Institute Genomics Platform"/>
            <consortium name="The Broad Institute Genome Sequencing Center for Infectious Disease"/>
            <person name="Wu L."/>
            <person name="Ma J."/>
        </authorList>
    </citation>
    <scope>NUCLEOTIDE SEQUENCE [LARGE SCALE GENOMIC DNA]</scope>
    <source>
        <strain evidence="4">CGMCC 1.15277</strain>
    </source>
</reference>
<dbReference type="InterPro" id="IPR029063">
    <property type="entry name" value="SAM-dependent_MTases_sf"/>
</dbReference>
<dbReference type="SUPFAM" id="SSF53335">
    <property type="entry name" value="S-adenosyl-L-methionine-dependent methyltransferases"/>
    <property type="match status" value="1"/>
</dbReference>
<comment type="caution">
    <text evidence="3">The sequence shown here is derived from an EMBL/GenBank/DDBJ whole genome shotgun (WGS) entry which is preliminary data.</text>
</comment>
<dbReference type="Proteomes" id="UP001596266">
    <property type="component" value="Unassembled WGS sequence"/>
</dbReference>
<name>A0ABW1X2B4_9ACTN</name>
<keyword evidence="3" id="KW-0489">Methyltransferase</keyword>
<organism evidence="3 4">
    <name type="scientific">Luteococcus sanguinis</name>
    <dbReference type="NCBI Taxonomy" id="174038"/>
    <lineage>
        <taxon>Bacteria</taxon>
        <taxon>Bacillati</taxon>
        <taxon>Actinomycetota</taxon>
        <taxon>Actinomycetes</taxon>
        <taxon>Propionibacteriales</taxon>
        <taxon>Propionibacteriaceae</taxon>
        <taxon>Luteococcus</taxon>
    </lineage>
</organism>
<dbReference type="InterPro" id="IPR041698">
    <property type="entry name" value="Methyltransf_25"/>
</dbReference>
<proteinExistence type="predicted"/>
<evidence type="ECO:0000256" key="1">
    <source>
        <dbReference type="ARBA" id="ARBA00022679"/>
    </source>
</evidence>
<evidence type="ECO:0000313" key="4">
    <source>
        <dbReference type="Proteomes" id="UP001596266"/>
    </source>
</evidence>
<gene>
    <name evidence="3" type="ORF">ACFP57_10850</name>
</gene>
<dbReference type="Pfam" id="PF13649">
    <property type="entry name" value="Methyltransf_25"/>
    <property type="match status" value="1"/>
</dbReference>
<dbReference type="CDD" id="cd02440">
    <property type="entry name" value="AdoMet_MTases"/>
    <property type="match status" value="1"/>
</dbReference>
<feature type="domain" description="Methyltransferase" evidence="2">
    <location>
        <begin position="42"/>
        <end position="137"/>
    </location>
</feature>
<accession>A0ABW1X2B4</accession>
<dbReference type="Gene3D" id="3.40.50.150">
    <property type="entry name" value="Vaccinia Virus protein VP39"/>
    <property type="match status" value="1"/>
</dbReference>
<dbReference type="PANTHER" id="PTHR43861:SF3">
    <property type="entry name" value="PUTATIVE (AFU_ORTHOLOGUE AFUA_2G14390)-RELATED"/>
    <property type="match status" value="1"/>
</dbReference>
<dbReference type="RefSeq" id="WP_343885769.1">
    <property type="nucleotide sequence ID" value="NZ_BAAAKI010000010.1"/>
</dbReference>
<dbReference type="EMBL" id="JBHSUA010000020">
    <property type="protein sequence ID" value="MFC6397475.1"/>
    <property type="molecule type" value="Genomic_DNA"/>
</dbReference>
<dbReference type="GO" id="GO:0032259">
    <property type="term" value="P:methylation"/>
    <property type="evidence" value="ECO:0007669"/>
    <property type="project" value="UniProtKB-KW"/>
</dbReference>
<evidence type="ECO:0000313" key="3">
    <source>
        <dbReference type="EMBL" id="MFC6397475.1"/>
    </source>
</evidence>
<keyword evidence="1" id="KW-0808">Transferase</keyword>
<dbReference type="GO" id="GO:0008168">
    <property type="term" value="F:methyltransferase activity"/>
    <property type="evidence" value="ECO:0007669"/>
    <property type="project" value="UniProtKB-KW"/>
</dbReference>
<protein>
    <submittedName>
        <fullName evidence="3">Class I SAM-dependent methyltransferase</fullName>
    </submittedName>
</protein>